<evidence type="ECO:0000256" key="8">
    <source>
        <dbReference type="SAM" id="SignalP"/>
    </source>
</evidence>
<organism evidence="9 10">
    <name type="scientific">Aquilegia coerulea</name>
    <name type="common">Rocky mountain columbine</name>
    <dbReference type="NCBI Taxonomy" id="218851"/>
    <lineage>
        <taxon>Eukaryota</taxon>
        <taxon>Viridiplantae</taxon>
        <taxon>Streptophyta</taxon>
        <taxon>Embryophyta</taxon>
        <taxon>Tracheophyta</taxon>
        <taxon>Spermatophyta</taxon>
        <taxon>Magnoliopsida</taxon>
        <taxon>Ranunculales</taxon>
        <taxon>Ranunculaceae</taxon>
        <taxon>Thalictroideae</taxon>
        <taxon>Aquilegia</taxon>
    </lineage>
</organism>
<dbReference type="EMBL" id="KZ305019">
    <property type="protein sequence ID" value="PIA63291.1"/>
    <property type="molecule type" value="Genomic_DNA"/>
</dbReference>
<evidence type="ECO:0000313" key="10">
    <source>
        <dbReference type="Proteomes" id="UP000230069"/>
    </source>
</evidence>
<dbReference type="InterPro" id="IPR001087">
    <property type="entry name" value="GDSL"/>
</dbReference>
<evidence type="ECO:0000256" key="2">
    <source>
        <dbReference type="ARBA" id="ARBA00008668"/>
    </source>
</evidence>
<keyword evidence="5" id="KW-0378">Hydrolase</keyword>
<dbReference type="Proteomes" id="UP000230069">
    <property type="component" value="Unassembled WGS sequence"/>
</dbReference>
<reference evidence="9 10" key="1">
    <citation type="submission" date="2017-09" db="EMBL/GenBank/DDBJ databases">
        <title>WGS assembly of Aquilegia coerulea Goldsmith.</title>
        <authorList>
            <person name="Hodges S."/>
            <person name="Kramer E."/>
            <person name="Nordborg M."/>
            <person name="Tomkins J."/>
            <person name="Borevitz J."/>
            <person name="Derieg N."/>
            <person name="Yan J."/>
            <person name="Mihaltcheva S."/>
            <person name="Hayes R.D."/>
            <person name="Rokhsar D."/>
        </authorList>
    </citation>
    <scope>NUCLEOTIDE SEQUENCE [LARGE SCALE GENOMIC DNA]</scope>
    <source>
        <strain evidence="10">cv. Goldsmith</strain>
    </source>
</reference>
<dbReference type="Gene3D" id="3.40.50.1110">
    <property type="entry name" value="SGNH hydrolase"/>
    <property type="match status" value="1"/>
</dbReference>
<dbReference type="Pfam" id="PF00657">
    <property type="entry name" value="Lipase_GDSL"/>
    <property type="match status" value="1"/>
</dbReference>
<name>A0A2G5F5K2_AQUCA</name>
<keyword evidence="3" id="KW-0964">Secreted</keyword>
<evidence type="ECO:0000256" key="1">
    <source>
        <dbReference type="ARBA" id="ARBA00004613"/>
    </source>
</evidence>
<evidence type="ECO:0000256" key="4">
    <source>
        <dbReference type="ARBA" id="ARBA00022729"/>
    </source>
</evidence>
<keyword evidence="4 8" id="KW-0732">Signal</keyword>
<sequence>MAKKFPMALLLVSIFLHSLLVKGESSLAPALYVFGDSLSDSGNNNLLQTKAKVNYKPYGVDFPSGATGRFTNGKTMVDFIAQSLGLPFIPAYSGFSTTEKNNTTSGVNYASGAAGILPETGTAMGEILCLDKQIDYFKETIRKHLSRIYSKPLDRAKHLSKSIFYIAIGSNDYINNYLKPERYGTSKGYTPQQFADLLVHRLRQHIRKLYSLGARKFVVFNIGRLGCVPAIVNTANPKPSTPCVEDVNNLVKLYNTKLPSMIKKLDKTLSGSTFVRGDAYNMGKNSSEAGFTAAQTVCCKVNADTGQCRQDSTPCKNRTQVLFWDAYHPTEIANHVAASDCYSGPSACVPMNIKQLAQYSSKMCLS</sequence>
<evidence type="ECO:0000256" key="7">
    <source>
        <dbReference type="ARBA" id="ARBA00023098"/>
    </source>
</evidence>
<keyword evidence="6" id="KW-0442">Lipid degradation</keyword>
<evidence type="ECO:0000256" key="6">
    <source>
        <dbReference type="ARBA" id="ARBA00022963"/>
    </source>
</evidence>
<accession>A0A2G5F5K2</accession>
<dbReference type="PANTHER" id="PTHR45650:SF43">
    <property type="entry name" value="GDSL ESTERASE_LIPASE 7-LIKE"/>
    <property type="match status" value="1"/>
</dbReference>
<keyword evidence="7" id="KW-0443">Lipid metabolism</keyword>
<gene>
    <name evidence="9" type="ORF">AQUCO_00200960v1</name>
</gene>
<comment type="similarity">
    <text evidence="2">Belongs to the 'GDSL' lipolytic enzyme family.</text>
</comment>
<dbReference type="InParanoid" id="A0A2G5F5K2"/>
<dbReference type="STRING" id="218851.A0A2G5F5K2"/>
<dbReference type="GO" id="GO:0016042">
    <property type="term" value="P:lipid catabolic process"/>
    <property type="evidence" value="ECO:0007669"/>
    <property type="project" value="UniProtKB-KW"/>
</dbReference>
<dbReference type="CDD" id="cd01837">
    <property type="entry name" value="SGNH_plant_lipase_like"/>
    <property type="match status" value="1"/>
</dbReference>
<dbReference type="GO" id="GO:0005576">
    <property type="term" value="C:extracellular region"/>
    <property type="evidence" value="ECO:0007669"/>
    <property type="project" value="UniProtKB-SubCell"/>
</dbReference>
<dbReference type="GO" id="GO:0016788">
    <property type="term" value="F:hydrolase activity, acting on ester bonds"/>
    <property type="evidence" value="ECO:0007669"/>
    <property type="project" value="InterPro"/>
</dbReference>
<evidence type="ECO:0000256" key="3">
    <source>
        <dbReference type="ARBA" id="ARBA00022525"/>
    </source>
</evidence>
<dbReference type="SUPFAM" id="SSF52266">
    <property type="entry name" value="SGNH hydrolase"/>
    <property type="match status" value="1"/>
</dbReference>
<dbReference type="InterPro" id="IPR035669">
    <property type="entry name" value="SGNH_plant_lipase-like"/>
</dbReference>
<dbReference type="PANTHER" id="PTHR45650">
    <property type="entry name" value="GDSL-LIKE LIPASE/ACYLHYDROLASE-RELATED"/>
    <property type="match status" value="1"/>
</dbReference>
<dbReference type="InterPro" id="IPR051238">
    <property type="entry name" value="GDSL_esterase/lipase"/>
</dbReference>
<evidence type="ECO:0008006" key="11">
    <source>
        <dbReference type="Google" id="ProtNLM"/>
    </source>
</evidence>
<protein>
    <recommendedName>
        <fullName evidence="11">SGNH hydrolase-type esterase domain-containing protein</fullName>
    </recommendedName>
</protein>
<feature type="chain" id="PRO_5013969201" description="SGNH hydrolase-type esterase domain-containing protein" evidence="8">
    <location>
        <begin position="24"/>
        <end position="366"/>
    </location>
</feature>
<feature type="signal peptide" evidence="8">
    <location>
        <begin position="1"/>
        <end position="23"/>
    </location>
</feature>
<comment type="subcellular location">
    <subcellularLocation>
        <location evidence="1">Secreted</location>
    </subcellularLocation>
</comment>
<evidence type="ECO:0000256" key="5">
    <source>
        <dbReference type="ARBA" id="ARBA00022801"/>
    </source>
</evidence>
<dbReference type="AlphaFoldDB" id="A0A2G5F5K2"/>
<dbReference type="OrthoDB" id="1600564at2759"/>
<evidence type="ECO:0000313" key="9">
    <source>
        <dbReference type="EMBL" id="PIA63291.1"/>
    </source>
</evidence>
<proteinExistence type="inferred from homology"/>
<keyword evidence="10" id="KW-1185">Reference proteome</keyword>
<dbReference type="InterPro" id="IPR036514">
    <property type="entry name" value="SGNH_hydro_sf"/>
</dbReference>